<dbReference type="AlphaFoldDB" id="A0AAD9G7I6"/>
<accession>A0AAD9G7I6</accession>
<dbReference type="GO" id="GO:0005509">
    <property type="term" value="F:calcium ion binding"/>
    <property type="evidence" value="ECO:0007669"/>
    <property type="project" value="InterPro"/>
</dbReference>
<keyword evidence="3" id="KW-1185">Reference proteome</keyword>
<evidence type="ECO:0000313" key="2">
    <source>
        <dbReference type="EMBL" id="KAK1933283.1"/>
    </source>
</evidence>
<reference evidence="2" key="1">
    <citation type="journal article" date="2014" name="Nucleic Acids Res.">
        <title>The evolutionary dynamics of variant antigen genes in Babesia reveal a history of genomic innovation underlying host-parasite interaction.</title>
        <authorList>
            <person name="Jackson A.P."/>
            <person name="Otto T.D."/>
            <person name="Darby A."/>
            <person name="Ramaprasad A."/>
            <person name="Xia D."/>
            <person name="Echaide I.E."/>
            <person name="Farber M."/>
            <person name="Gahlot S."/>
            <person name="Gamble J."/>
            <person name="Gupta D."/>
            <person name="Gupta Y."/>
            <person name="Jackson L."/>
            <person name="Malandrin L."/>
            <person name="Malas T.B."/>
            <person name="Moussa E."/>
            <person name="Nair M."/>
            <person name="Reid A.J."/>
            <person name="Sanders M."/>
            <person name="Sharma J."/>
            <person name="Tracey A."/>
            <person name="Quail M.A."/>
            <person name="Weir W."/>
            <person name="Wastling J.M."/>
            <person name="Hall N."/>
            <person name="Willadsen P."/>
            <person name="Lingelbach K."/>
            <person name="Shiels B."/>
            <person name="Tait A."/>
            <person name="Berriman M."/>
            <person name="Allred D.R."/>
            <person name="Pain A."/>
        </authorList>
    </citation>
    <scope>NUCLEOTIDE SEQUENCE</scope>
    <source>
        <strain evidence="2">1802A</strain>
    </source>
</reference>
<proteinExistence type="predicted"/>
<feature type="domain" description="EF-hand" evidence="1">
    <location>
        <begin position="85"/>
        <end position="120"/>
    </location>
</feature>
<evidence type="ECO:0000313" key="3">
    <source>
        <dbReference type="Proteomes" id="UP001195914"/>
    </source>
</evidence>
<organism evidence="2 3">
    <name type="scientific">Babesia divergens</name>
    <dbReference type="NCBI Taxonomy" id="32595"/>
    <lineage>
        <taxon>Eukaryota</taxon>
        <taxon>Sar</taxon>
        <taxon>Alveolata</taxon>
        <taxon>Apicomplexa</taxon>
        <taxon>Aconoidasida</taxon>
        <taxon>Piroplasmida</taxon>
        <taxon>Babesiidae</taxon>
        <taxon>Babesia</taxon>
    </lineage>
</organism>
<reference evidence="2" key="2">
    <citation type="submission" date="2021-05" db="EMBL/GenBank/DDBJ databases">
        <authorList>
            <person name="Pain A."/>
        </authorList>
    </citation>
    <scope>NUCLEOTIDE SEQUENCE</scope>
    <source>
        <strain evidence="2">1802A</strain>
    </source>
</reference>
<protein>
    <recommendedName>
        <fullName evidence="1">EF-hand domain-containing protein</fullName>
    </recommendedName>
</protein>
<gene>
    <name evidence="2" type="ORF">X943_002996</name>
</gene>
<dbReference type="InterPro" id="IPR011992">
    <property type="entry name" value="EF-hand-dom_pair"/>
</dbReference>
<dbReference type="PROSITE" id="PS50222">
    <property type="entry name" value="EF_HAND_2"/>
    <property type="match status" value="1"/>
</dbReference>
<dbReference type="SUPFAM" id="SSF47473">
    <property type="entry name" value="EF-hand"/>
    <property type="match status" value="1"/>
</dbReference>
<dbReference type="EMBL" id="JAHBMH010000073">
    <property type="protein sequence ID" value="KAK1933283.1"/>
    <property type="molecule type" value="Genomic_DNA"/>
</dbReference>
<name>A0AAD9G7I6_BABDI</name>
<evidence type="ECO:0000259" key="1">
    <source>
        <dbReference type="PROSITE" id="PS50222"/>
    </source>
</evidence>
<dbReference type="InterPro" id="IPR002048">
    <property type="entry name" value="EF_hand_dom"/>
</dbReference>
<dbReference type="Proteomes" id="UP001195914">
    <property type="component" value="Unassembled WGS sequence"/>
</dbReference>
<comment type="caution">
    <text evidence="2">The sequence shown here is derived from an EMBL/GenBank/DDBJ whole genome shotgun (WGS) entry which is preliminary data.</text>
</comment>
<sequence length="148" mass="16673">MVLDQSKVALQALFKSYSVRCSARQCRLLQGGKNIMNSSDVDELVRELGFAPSIKELETFKQRVGPTCEIERVQELIATLAHPEDNAENFLKFFKYYDSQNTGTISRATLEKLLANVGEPLGQEELSVFFGKTCDFGENVPYEQLVNK</sequence>
<dbReference type="Gene3D" id="1.10.238.10">
    <property type="entry name" value="EF-hand"/>
    <property type="match status" value="2"/>
</dbReference>